<dbReference type="Pfam" id="PF13912">
    <property type="entry name" value="zf-C2H2_6"/>
    <property type="match status" value="1"/>
</dbReference>
<keyword evidence="4 10" id="KW-0863">Zinc-finger</keyword>
<evidence type="ECO:0000256" key="2">
    <source>
        <dbReference type="ARBA" id="ARBA00022723"/>
    </source>
</evidence>
<evidence type="ECO:0000256" key="4">
    <source>
        <dbReference type="ARBA" id="ARBA00022771"/>
    </source>
</evidence>
<keyword evidence="6" id="KW-0805">Transcription regulation</keyword>
<feature type="domain" description="C2H2-type" evidence="11">
    <location>
        <begin position="145"/>
        <end position="172"/>
    </location>
</feature>
<evidence type="ECO:0000313" key="12">
    <source>
        <dbReference type="EMBL" id="GFS21973.1"/>
    </source>
</evidence>
<reference evidence="12 13" key="1">
    <citation type="journal article" date="2021" name="Elife">
        <title>Chloroplast acquisition without the gene transfer in kleptoplastic sea slugs, Plakobranchus ocellatus.</title>
        <authorList>
            <person name="Maeda T."/>
            <person name="Takahashi S."/>
            <person name="Yoshida T."/>
            <person name="Shimamura S."/>
            <person name="Takaki Y."/>
            <person name="Nagai Y."/>
            <person name="Toyoda A."/>
            <person name="Suzuki Y."/>
            <person name="Arimoto A."/>
            <person name="Ishii H."/>
            <person name="Satoh N."/>
            <person name="Nishiyama T."/>
            <person name="Hasebe M."/>
            <person name="Maruyama T."/>
            <person name="Minagawa J."/>
            <person name="Obokata J."/>
            <person name="Shigenobu S."/>
        </authorList>
    </citation>
    <scope>NUCLEOTIDE SEQUENCE [LARGE SCALE GENOMIC DNA]</scope>
</reference>
<dbReference type="InterPro" id="IPR036236">
    <property type="entry name" value="Znf_C2H2_sf"/>
</dbReference>
<dbReference type="PANTHER" id="PTHR24399:SF70">
    <property type="entry name" value="C2H2-TYPE DOMAIN-CONTAINING PROTEIN"/>
    <property type="match status" value="1"/>
</dbReference>
<sequence length="682" mass="74863">MKSCGQSFPQLEAFLEHIKSHESELNYRCHQCNKYFKTLNDLGVHQYTHVYLNQGVKSGPRHFQCTKCGNKYTTPEALEHHMSTTSHDYKCPHCSKQFTCERFLRRHLPLHGTEGQFECQECHKRFKTEHYLKSHMLIHTGETPFACELCPAAFNRKDKLKRHMTIHETVKKYRCPFRTVAGCMKEFNRPDKLKAHIITHSGIKPFTCSICGKGFSRRPHLIEHERGHNLDFRFKCEKCGKGFFRPKHFAEHKCQPSKYGMPVQQTFVPRHRRKVGRPRKKMVTISPDSVAKSRGKQYLSRTRGKAKVMQLPVENAQGFMPVKQRLRLQQLQKRIKAELKEAEAAQMIQGKNPESIGANQVSSVSLDGVVSTDSHPKLVPSSGATIDTVIEGCSLEGQTVTVAKEESPDLNCVDSGQNQIQQISLTPSGELMDHYVVHLTDSVDGAGPTIQTAFIPAVSGGQIFASSAGGLGIQPIAIIEARSLAVGSSTTDVSDGQGSGMMVSVASHQEADMGGTVMGVDDNNFITVARVGTEAEIMPEATSVGVDEEVDKSTMIMLSDKGSAEDGETGEGQLLPTHHEASLLMEVQGAADGSTSSQNCADVTVGSKIGGEEEEDEMEDEGAVMVIGTHSIEHQPGDGEMMDGALSLFEGRDSFVGGQVVVSGDQAYIACSSQLVDYTSTD</sequence>
<comment type="subcellular location">
    <subcellularLocation>
        <location evidence="1">Nucleus</location>
    </subcellularLocation>
</comment>
<gene>
    <name evidence="12" type="ORF">ElyMa_005096800</name>
</gene>
<feature type="domain" description="C2H2-type" evidence="11">
    <location>
        <begin position="234"/>
        <end position="253"/>
    </location>
</feature>
<organism evidence="12 13">
    <name type="scientific">Elysia marginata</name>
    <dbReference type="NCBI Taxonomy" id="1093978"/>
    <lineage>
        <taxon>Eukaryota</taxon>
        <taxon>Metazoa</taxon>
        <taxon>Spiralia</taxon>
        <taxon>Lophotrochozoa</taxon>
        <taxon>Mollusca</taxon>
        <taxon>Gastropoda</taxon>
        <taxon>Heterobranchia</taxon>
        <taxon>Euthyneura</taxon>
        <taxon>Panpulmonata</taxon>
        <taxon>Sacoglossa</taxon>
        <taxon>Placobranchoidea</taxon>
        <taxon>Plakobranchidae</taxon>
        <taxon>Elysia</taxon>
    </lineage>
</organism>
<dbReference type="Pfam" id="PF00096">
    <property type="entry name" value="zf-C2H2"/>
    <property type="match status" value="4"/>
</dbReference>
<feature type="domain" description="C2H2-type" evidence="11">
    <location>
        <begin position="27"/>
        <end position="49"/>
    </location>
</feature>
<evidence type="ECO:0000256" key="3">
    <source>
        <dbReference type="ARBA" id="ARBA00022737"/>
    </source>
</evidence>
<feature type="domain" description="C2H2-type" evidence="11">
    <location>
        <begin position="89"/>
        <end position="116"/>
    </location>
</feature>
<evidence type="ECO:0000256" key="9">
    <source>
        <dbReference type="ARBA" id="ARBA00023242"/>
    </source>
</evidence>
<keyword evidence="9" id="KW-0539">Nucleus</keyword>
<dbReference type="GO" id="GO:0008270">
    <property type="term" value="F:zinc ion binding"/>
    <property type="evidence" value="ECO:0007669"/>
    <property type="project" value="UniProtKB-KW"/>
</dbReference>
<dbReference type="FunFam" id="3.30.160.60:FF:000145">
    <property type="entry name" value="Zinc finger protein 574"/>
    <property type="match status" value="1"/>
</dbReference>
<accession>A0AAV4JJB2</accession>
<dbReference type="InterPro" id="IPR013087">
    <property type="entry name" value="Znf_C2H2_type"/>
</dbReference>
<keyword evidence="7" id="KW-0238">DNA-binding</keyword>
<evidence type="ECO:0000256" key="7">
    <source>
        <dbReference type="ARBA" id="ARBA00023125"/>
    </source>
</evidence>
<feature type="domain" description="C2H2-type" evidence="11">
    <location>
        <begin position="117"/>
        <end position="144"/>
    </location>
</feature>
<evidence type="ECO:0000256" key="6">
    <source>
        <dbReference type="ARBA" id="ARBA00023015"/>
    </source>
</evidence>
<dbReference type="PANTHER" id="PTHR24399">
    <property type="entry name" value="ZINC FINGER AND BTB DOMAIN-CONTAINING"/>
    <property type="match status" value="1"/>
</dbReference>
<evidence type="ECO:0000256" key="5">
    <source>
        <dbReference type="ARBA" id="ARBA00022833"/>
    </source>
</evidence>
<dbReference type="AlphaFoldDB" id="A0AAV4JJB2"/>
<dbReference type="SUPFAM" id="SSF57667">
    <property type="entry name" value="beta-beta-alpha zinc fingers"/>
    <property type="match status" value="4"/>
</dbReference>
<feature type="domain" description="C2H2-type" evidence="11">
    <location>
        <begin position="173"/>
        <end position="205"/>
    </location>
</feature>
<dbReference type="FunFam" id="3.30.160.60:FF:000618">
    <property type="entry name" value="zinc finger protein 341 isoform X1"/>
    <property type="match status" value="1"/>
</dbReference>
<evidence type="ECO:0000256" key="8">
    <source>
        <dbReference type="ARBA" id="ARBA00023163"/>
    </source>
</evidence>
<feature type="domain" description="C2H2-type" evidence="11">
    <location>
        <begin position="63"/>
        <end position="92"/>
    </location>
</feature>
<dbReference type="SMART" id="SM00355">
    <property type="entry name" value="ZnF_C2H2"/>
    <property type="match status" value="9"/>
</dbReference>
<keyword evidence="5" id="KW-0862">Zinc</keyword>
<dbReference type="Gene3D" id="3.30.160.60">
    <property type="entry name" value="Classic Zinc Finger"/>
    <property type="match status" value="6"/>
</dbReference>
<protein>
    <submittedName>
        <fullName evidence="12">Zinc finger protein 341-like</fullName>
    </submittedName>
</protein>
<keyword evidence="2" id="KW-0479">Metal-binding</keyword>
<evidence type="ECO:0000256" key="1">
    <source>
        <dbReference type="ARBA" id="ARBA00004123"/>
    </source>
</evidence>
<evidence type="ECO:0000313" key="13">
    <source>
        <dbReference type="Proteomes" id="UP000762676"/>
    </source>
</evidence>
<keyword evidence="3" id="KW-0677">Repeat</keyword>
<name>A0AAV4JJB2_9GAST</name>
<proteinExistence type="predicted"/>
<dbReference type="FunFam" id="3.30.160.60:FF:000045">
    <property type="entry name" value="ZFP69 zinc finger protein B"/>
    <property type="match status" value="1"/>
</dbReference>
<dbReference type="PROSITE" id="PS50157">
    <property type="entry name" value="ZINC_FINGER_C2H2_2"/>
    <property type="match status" value="8"/>
</dbReference>
<keyword evidence="8" id="KW-0804">Transcription</keyword>
<evidence type="ECO:0000256" key="10">
    <source>
        <dbReference type="PROSITE-ProRule" id="PRU00042"/>
    </source>
</evidence>
<dbReference type="GO" id="GO:0001227">
    <property type="term" value="F:DNA-binding transcription repressor activity, RNA polymerase II-specific"/>
    <property type="evidence" value="ECO:0007669"/>
    <property type="project" value="TreeGrafter"/>
</dbReference>
<dbReference type="EMBL" id="BMAT01010188">
    <property type="protein sequence ID" value="GFS21973.1"/>
    <property type="molecule type" value="Genomic_DNA"/>
</dbReference>
<dbReference type="GO" id="GO:0000978">
    <property type="term" value="F:RNA polymerase II cis-regulatory region sequence-specific DNA binding"/>
    <property type="evidence" value="ECO:0007669"/>
    <property type="project" value="TreeGrafter"/>
</dbReference>
<dbReference type="FunFam" id="3.30.160.60:FF:001132">
    <property type="entry name" value="Zinc finger protein 341"/>
    <property type="match status" value="1"/>
</dbReference>
<dbReference type="GO" id="GO:0005654">
    <property type="term" value="C:nucleoplasm"/>
    <property type="evidence" value="ECO:0007669"/>
    <property type="project" value="TreeGrafter"/>
</dbReference>
<dbReference type="PROSITE" id="PS00028">
    <property type="entry name" value="ZINC_FINGER_C2H2_1"/>
    <property type="match status" value="6"/>
</dbReference>
<comment type="caution">
    <text evidence="12">The sequence shown here is derived from an EMBL/GenBank/DDBJ whole genome shotgun (WGS) entry which is preliminary data.</text>
</comment>
<evidence type="ECO:0000259" key="11">
    <source>
        <dbReference type="PROSITE" id="PS50157"/>
    </source>
</evidence>
<dbReference type="Proteomes" id="UP000762676">
    <property type="component" value="Unassembled WGS sequence"/>
</dbReference>
<feature type="domain" description="C2H2-type" evidence="11">
    <location>
        <begin position="206"/>
        <end position="228"/>
    </location>
</feature>
<keyword evidence="13" id="KW-1185">Reference proteome</keyword>